<dbReference type="GeneTree" id="ENSGT00940000161450"/>
<accession>A0A8C5R1K2</accession>
<keyword evidence="3" id="KW-1185">Reference proteome</keyword>
<organism evidence="2 3">
    <name type="scientific">Leptobrachium leishanense</name>
    <name type="common">Leishan spiny toad</name>
    <dbReference type="NCBI Taxonomy" id="445787"/>
    <lineage>
        <taxon>Eukaryota</taxon>
        <taxon>Metazoa</taxon>
        <taxon>Chordata</taxon>
        <taxon>Craniata</taxon>
        <taxon>Vertebrata</taxon>
        <taxon>Euteleostomi</taxon>
        <taxon>Amphibia</taxon>
        <taxon>Batrachia</taxon>
        <taxon>Anura</taxon>
        <taxon>Pelobatoidea</taxon>
        <taxon>Megophryidae</taxon>
        <taxon>Leptobrachium</taxon>
    </lineage>
</organism>
<dbReference type="GO" id="GO:0005654">
    <property type="term" value="C:nucleoplasm"/>
    <property type="evidence" value="ECO:0007669"/>
    <property type="project" value="TreeGrafter"/>
</dbReference>
<dbReference type="GO" id="GO:0006974">
    <property type="term" value="P:DNA damage response"/>
    <property type="evidence" value="ECO:0007669"/>
    <property type="project" value="TreeGrafter"/>
</dbReference>
<gene>
    <name evidence="2" type="primary">MACROD1</name>
</gene>
<dbReference type="InterPro" id="IPR043472">
    <property type="entry name" value="Macro_dom-like"/>
</dbReference>
<dbReference type="GO" id="GO:0042278">
    <property type="term" value="P:purine nucleoside metabolic process"/>
    <property type="evidence" value="ECO:0007669"/>
    <property type="project" value="TreeGrafter"/>
</dbReference>
<dbReference type="InterPro" id="IPR002589">
    <property type="entry name" value="Macro_dom"/>
</dbReference>
<dbReference type="GO" id="GO:0140293">
    <property type="term" value="F:ADP-ribosylglutamate hydrolase activity"/>
    <property type="evidence" value="ECO:0007669"/>
    <property type="project" value="TreeGrafter"/>
</dbReference>
<dbReference type="Ensembl" id="ENSLLET00000046731.1">
    <property type="protein sequence ID" value="ENSLLEP00000044938.1"/>
    <property type="gene ID" value="ENSLLEG00000028462.1"/>
</dbReference>
<dbReference type="GO" id="GO:0140291">
    <property type="term" value="P:peptidyl-glutamate ADP-deribosylation"/>
    <property type="evidence" value="ECO:0007669"/>
    <property type="project" value="TreeGrafter"/>
</dbReference>
<dbReference type="AlphaFoldDB" id="A0A8C5R1K2"/>
<evidence type="ECO:0000313" key="3">
    <source>
        <dbReference type="Proteomes" id="UP000694569"/>
    </source>
</evidence>
<name>A0A8C5R1K2_9ANUR</name>
<dbReference type="PROSITE" id="PS51154">
    <property type="entry name" value="MACRO"/>
    <property type="match status" value="1"/>
</dbReference>
<dbReference type="SMART" id="SM00506">
    <property type="entry name" value="A1pp"/>
    <property type="match status" value="1"/>
</dbReference>
<dbReference type="PANTHER" id="PTHR11106">
    <property type="entry name" value="GANGLIOSIDE INDUCED DIFFERENTIATION ASSOCIATED PROTEIN 2-RELATED"/>
    <property type="match status" value="1"/>
</dbReference>
<dbReference type="SUPFAM" id="SSF52949">
    <property type="entry name" value="Macro domain-like"/>
    <property type="match status" value="1"/>
</dbReference>
<reference evidence="2" key="1">
    <citation type="submission" date="2025-08" db="UniProtKB">
        <authorList>
            <consortium name="Ensembl"/>
        </authorList>
    </citation>
    <scope>IDENTIFICATION</scope>
</reference>
<dbReference type="OrthoDB" id="6133115at2759"/>
<dbReference type="Proteomes" id="UP000694569">
    <property type="component" value="Unplaced"/>
</dbReference>
<dbReference type="PANTHER" id="PTHR11106:SF93">
    <property type="entry name" value="ADP-RIBOSE GLYCOHYDROLASE MACROD1"/>
    <property type="match status" value="1"/>
</dbReference>
<evidence type="ECO:0000313" key="2">
    <source>
        <dbReference type="Ensembl" id="ENSLLEP00000044938.1"/>
    </source>
</evidence>
<dbReference type="Pfam" id="PF01661">
    <property type="entry name" value="Macro"/>
    <property type="match status" value="1"/>
</dbReference>
<proteinExistence type="predicted"/>
<evidence type="ECO:0000259" key="1">
    <source>
        <dbReference type="PROSITE" id="PS51154"/>
    </source>
</evidence>
<dbReference type="Gene3D" id="3.40.220.10">
    <property type="entry name" value="Leucine Aminopeptidase, subunit E, domain 1"/>
    <property type="match status" value="1"/>
</dbReference>
<dbReference type="CDD" id="cd02908">
    <property type="entry name" value="Macro_OAADPr_deacetylase"/>
    <property type="match status" value="1"/>
</dbReference>
<reference evidence="2" key="2">
    <citation type="submission" date="2025-09" db="UniProtKB">
        <authorList>
            <consortium name="Ensembl"/>
        </authorList>
    </citation>
    <scope>IDENTIFICATION</scope>
</reference>
<feature type="domain" description="Macro" evidence="1">
    <location>
        <begin position="1"/>
        <end position="195"/>
    </location>
</feature>
<protein>
    <submittedName>
        <fullName evidence="2">Mono-ADP ribosylhydrolase 1</fullName>
    </submittedName>
</protein>
<sequence length="211" mass="22997">QISFSLFPPPPAFLSSPLLAPFFPPHSLLPFFLPFPSVIFSSLAANKSLLGGGGGVDGCIHEAAGPLLKLECSTLRGCETGEAKITCGYLLPAKCVIHAVGPVARGKPEPSDEEELKNCYKNSLILAVENKLRSVAFPCIATGIYGYPSEDAADVALGTIRMFLEENTDKFDRIVICPFMKKDEDLYLQRFPQYFPLDTDDDSDVYVSELL</sequence>